<evidence type="ECO:0000256" key="1">
    <source>
        <dbReference type="ARBA" id="ARBA00004138"/>
    </source>
</evidence>
<feature type="coiled-coil region" evidence="7">
    <location>
        <begin position="37"/>
        <end position="188"/>
    </location>
</feature>
<evidence type="ECO:0000256" key="5">
    <source>
        <dbReference type="ARBA" id="ARBA00023069"/>
    </source>
</evidence>
<evidence type="ECO:0000313" key="9">
    <source>
        <dbReference type="Ensembl" id="ENSEEEP00000047521.1"/>
    </source>
</evidence>
<dbReference type="OrthoDB" id="166611at2759"/>
<reference evidence="9" key="3">
    <citation type="submission" date="2020-05" db="EMBL/GenBank/DDBJ databases">
        <title>Electrophorus electricus (electric eel) genome, fEleEle1, primary haplotype.</title>
        <authorList>
            <person name="Myers G."/>
            <person name="Meyer A."/>
            <person name="Fedrigo O."/>
            <person name="Formenti G."/>
            <person name="Rhie A."/>
            <person name="Tracey A."/>
            <person name="Sims Y."/>
            <person name="Jarvis E.D."/>
        </authorList>
    </citation>
    <scope>NUCLEOTIDE SEQUENCE [LARGE SCALE GENOMIC DNA]</scope>
</reference>
<evidence type="ECO:0000256" key="4">
    <source>
        <dbReference type="ARBA" id="ARBA00023054"/>
    </source>
</evidence>
<reference evidence="10" key="1">
    <citation type="journal article" date="2014" name="Science">
        <title>Nonhuman genetics. Genomic basis for the convergent evolution of electric organs.</title>
        <authorList>
            <person name="Gallant J.R."/>
            <person name="Traeger L.L."/>
            <person name="Volkening J.D."/>
            <person name="Moffett H."/>
            <person name="Chen P.H."/>
            <person name="Novina C.D."/>
            <person name="Phillips G.N.Jr."/>
            <person name="Anand R."/>
            <person name="Wells G.B."/>
            <person name="Pinch M."/>
            <person name="Guth R."/>
            <person name="Unguez G.A."/>
            <person name="Albert J.S."/>
            <person name="Zakon H.H."/>
            <person name="Samanta M.P."/>
            <person name="Sussman M.R."/>
        </authorList>
    </citation>
    <scope>NUCLEOTIDE SEQUENCE [LARGE SCALE GENOMIC DNA]</scope>
</reference>
<name>A0A4W4HFS2_ELEEL</name>
<keyword evidence="4 7" id="KW-0175">Coiled coil</keyword>
<dbReference type="STRING" id="8005.ENSEEEP00000047521"/>
<keyword evidence="5" id="KW-0969">Cilium</keyword>
<evidence type="ECO:0000313" key="10">
    <source>
        <dbReference type="Proteomes" id="UP000314983"/>
    </source>
</evidence>
<comment type="subcellular location">
    <subcellularLocation>
        <location evidence="1">Cell projection</location>
        <location evidence="1">Cilium</location>
    </subcellularLocation>
</comment>
<dbReference type="AlphaFoldDB" id="A0A4W4HFS2"/>
<evidence type="ECO:0000256" key="6">
    <source>
        <dbReference type="ARBA" id="ARBA00023273"/>
    </source>
</evidence>
<evidence type="ECO:0000256" key="2">
    <source>
        <dbReference type="ARBA" id="ARBA00010841"/>
    </source>
</evidence>
<dbReference type="GeneID" id="113572932"/>
<keyword evidence="10" id="KW-1185">Reference proteome</keyword>
<reference evidence="9" key="4">
    <citation type="submission" date="2025-08" db="UniProtKB">
        <authorList>
            <consortium name="Ensembl"/>
        </authorList>
    </citation>
    <scope>IDENTIFICATION</scope>
</reference>
<feature type="region of interest" description="Disordered" evidence="8">
    <location>
        <begin position="1"/>
        <end position="35"/>
    </location>
</feature>
<gene>
    <name evidence="9" type="primary">CFAP157</name>
</gene>
<dbReference type="RefSeq" id="XP_026858705.1">
    <property type="nucleotide sequence ID" value="XM_027002904.2"/>
</dbReference>
<dbReference type="InterPro" id="IPR038844">
    <property type="entry name" value="CFAP157"/>
</dbReference>
<organism evidence="9 10">
    <name type="scientific">Electrophorus electricus</name>
    <name type="common">Electric eel</name>
    <name type="synonym">Gymnotus electricus</name>
    <dbReference type="NCBI Taxonomy" id="8005"/>
    <lineage>
        <taxon>Eukaryota</taxon>
        <taxon>Metazoa</taxon>
        <taxon>Chordata</taxon>
        <taxon>Craniata</taxon>
        <taxon>Vertebrata</taxon>
        <taxon>Euteleostomi</taxon>
        <taxon>Actinopterygii</taxon>
        <taxon>Neopterygii</taxon>
        <taxon>Teleostei</taxon>
        <taxon>Ostariophysi</taxon>
        <taxon>Gymnotiformes</taxon>
        <taxon>Gymnotoidei</taxon>
        <taxon>Gymnotidae</taxon>
        <taxon>Electrophorus</taxon>
    </lineage>
</organism>
<comment type="similarity">
    <text evidence="2">Belongs to the CFAP157 family.</text>
</comment>
<keyword evidence="6" id="KW-0966">Cell projection</keyword>
<dbReference type="GO" id="GO:0007288">
    <property type="term" value="P:sperm axoneme assembly"/>
    <property type="evidence" value="ECO:0007669"/>
    <property type="project" value="TreeGrafter"/>
</dbReference>
<dbReference type="PANTHER" id="PTHR31954">
    <property type="entry name" value="CILIA- AND FLAGELLA-ASSOCIATED PROTEIN 157"/>
    <property type="match status" value="1"/>
</dbReference>
<dbReference type="OMA" id="ARYQKKC"/>
<feature type="coiled-coil region" evidence="7">
    <location>
        <begin position="237"/>
        <end position="365"/>
    </location>
</feature>
<reference evidence="10" key="2">
    <citation type="journal article" date="2017" name="Sci. Adv.">
        <title>A tail of two voltages: Proteomic comparison of the three electric organs of the electric eel.</title>
        <authorList>
            <person name="Traeger L.L."/>
            <person name="Sabat G."/>
            <person name="Barrett-Wilt G.A."/>
            <person name="Wells G.B."/>
            <person name="Sussman M.R."/>
        </authorList>
    </citation>
    <scope>NUCLEOTIDE SEQUENCE [LARGE SCALE GENOMIC DNA]</scope>
</reference>
<dbReference type="GeneTree" id="ENSGT00730000111240"/>
<dbReference type="GO" id="GO:0036064">
    <property type="term" value="C:ciliary basal body"/>
    <property type="evidence" value="ECO:0007669"/>
    <property type="project" value="TreeGrafter"/>
</dbReference>
<sequence length="518" mass="59297">MPPKKNGKKGVDKPTKKEGMGSGEKGVPDDELSEEGKEFYRAQIRDLEERLEKYQQKCDELEVREKDFSTSYNIVEREKKDIVLYLKRSLTQKEEEFTDLSNKLQALQVAKDAEKESFEMQLSILRHELQENKDKLTSENMALAGKLAALEEFSVQRDELMSLLVSLKEQLAQQKQEHQTTIYNLERKAILDNDRLKKEMQQHVAAVAAEFRRVSDRKMPETTMRAIHENVWVTAQLRQLTDKQKEMLEENDALKAREKQLKREMEIMEPLLNEMTRKNLGNQKVVQQLTEKCKQMIAEVENCNRRKEAHQQLLDTHSALQKGHDALSQKHNSVMDELDRKRAEAERLQKELQEEKAQRGRVEAVLQEAATALVDALREVPKEEDSEAQALARRGHMMQKLLDILDSAVAIGNGPAPSDFIPTADLTQKPTIKPRMESVTLDLLAPMPKPSSQLSHFKTGDLGLVPRQTHTCSTVLSKTGPLTKGTQLYLQRKQQSQKRTKPFKALAEGEMCTLKPEA</sequence>
<dbReference type="GO" id="GO:0008017">
    <property type="term" value="F:microtubule binding"/>
    <property type="evidence" value="ECO:0007669"/>
    <property type="project" value="TreeGrafter"/>
</dbReference>
<evidence type="ECO:0000256" key="8">
    <source>
        <dbReference type="SAM" id="MobiDB-lite"/>
    </source>
</evidence>
<reference evidence="9" key="5">
    <citation type="submission" date="2025-09" db="UniProtKB">
        <authorList>
            <consortium name="Ensembl"/>
        </authorList>
    </citation>
    <scope>IDENTIFICATION</scope>
</reference>
<dbReference type="Ensembl" id="ENSEEET00000048046.2">
    <property type="protein sequence ID" value="ENSEEEP00000047521.1"/>
    <property type="gene ID" value="ENSEEEG00000022366.2"/>
</dbReference>
<evidence type="ECO:0000256" key="7">
    <source>
        <dbReference type="SAM" id="Coils"/>
    </source>
</evidence>
<evidence type="ECO:0000256" key="3">
    <source>
        <dbReference type="ARBA" id="ARBA00014087"/>
    </source>
</evidence>
<feature type="compositionally biased region" description="Basic and acidic residues" evidence="8">
    <location>
        <begin position="9"/>
        <end position="19"/>
    </location>
</feature>
<accession>A0A4W4HFS2</accession>
<proteinExistence type="inferred from homology"/>
<dbReference type="Proteomes" id="UP000314983">
    <property type="component" value="Chromosome 9"/>
</dbReference>
<dbReference type="PANTHER" id="PTHR31954:SF1">
    <property type="entry name" value="CILIA- AND FLAGELLA-ASSOCIATED PROTEIN 157"/>
    <property type="match status" value="1"/>
</dbReference>
<protein>
    <recommendedName>
        <fullName evidence="3">Cilia- and flagella-associated protein 157</fullName>
    </recommendedName>
</protein>